<keyword evidence="1" id="KW-0812">Transmembrane</keyword>
<dbReference type="AlphaFoldDB" id="A0A0R2M1L4"/>
<dbReference type="PATRIC" id="fig|942150.3.peg.1300"/>
<name>A0A0R2M1L4_9LACO</name>
<evidence type="ECO:0000313" key="5">
    <source>
        <dbReference type="EMBL" id="KRO07809.1"/>
    </source>
</evidence>
<feature type="domain" description="WxL Interacting Protein host binding" evidence="4">
    <location>
        <begin position="173"/>
        <end position="307"/>
    </location>
</feature>
<dbReference type="Pfam" id="PF06030">
    <property type="entry name" value="WxLIP_PGBD"/>
    <property type="match status" value="1"/>
</dbReference>
<keyword evidence="1" id="KW-1133">Transmembrane helix</keyword>
<evidence type="ECO:0000256" key="2">
    <source>
        <dbReference type="SAM" id="SignalP"/>
    </source>
</evidence>
<feature type="signal peptide" evidence="2">
    <location>
        <begin position="1"/>
        <end position="27"/>
    </location>
</feature>
<dbReference type="Proteomes" id="UP000051783">
    <property type="component" value="Unassembled WGS sequence"/>
</dbReference>
<keyword evidence="6" id="KW-1185">Reference proteome</keyword>
<dbReference type="Pfam" id="PF11797">
    <property type="entry name" value="WxLIP_HBD"/>
    <property type="match status" value="1"/>
</dbReference>
<protein>
    <submittedName>
        <fullName evidence="5">Cell surface protein</fullName>
    </submittedName>
</protein>
<dbReference type="InterPro" id="IPR021759">
    <property type="entry name" value="WxLIP_HBD"/>
</dbReference>
<feature type="chain" id="PRO_5006420356" evidence="2">
    <location>
        <begin position="28"/>
        <end position="351"/>
    </location>
</feature>
<dbReference type="EMBL" id="JQCL01000098">
    <property type="protein sequence ID" value="KRO07809.1"/>
    <property type="molecule type" value="Genomic_DNA"/>
</dbReference>
<gene>
    <name evidence="5" type="ORF">IV64_GL001263</name>
</gene>
<dbReference type="RefSeq" id="WP_057707551.1">
    <property type="nucleotide sequence ID" value="NZ_JQCL01000098.1"/>
</dbReference>
<dbReference type="OrthoDB" id="2365961at2"/>
<evidence type="ECO:0000259" key="4">
    <source>
        <dbReference type="Pfam" id="PF11797"/>
    </source>
</evidence>
<feature type="domain" description="WxL Interacting Protein peptidoglycan binding" evidence="3">
    <location>
        <begin position="40"/>
        <end position="160"/>
    </location>
</feature>
<evidence type="ECO:0000259" key="3">
    <source>
        <dbReference type="Pfam" id="PF06030"/>
    </source>
</evidence>
<keyword evidence="1" id="KW-0472">Membrane</keyword>
<reference evidence="5 6" key="1">
    <citation type="journal article" date="2015" name="Genome Announc.">
        <title>Expanding the biotechnology potential of lactobacilli through comparative genomics of 213 strains and associated genera.</title>
        <authorList>
            <person name="Sun Z."/>
            <person name="Harris H.M."/>
            <person name="McCann A."/>
            <person name="Guo C."/>
            <person name="Argimon S."/>
            <person name="Zhang W."/>
            <person name="Yang X."/>
            <person name="Jeffery I.B."/>
            <person name="Cooney J.C."/>
            <person name="Kagawa T.F."/>
            <person name="Liu W."/>
            <person name="Song Y."/>
            <person name="Salvetti E."/>
            <person name="Wrobel A."/>
            <person name="Rasinkangas P."/>
            <person name="Parkhill J."/>
            <person name="Rea M.C."/>
            <person name="O'Sullivan O."/>
            <person name="Ritari J."/>
            <person name="Douillard F.P."/>
            <person name="Paul Ross R."/>
            <person name="Yang R."/>
            <person name="Briner A.E."/>
            <person name="Felis G.E."/>
            <person name="de Vos W.M."/>
            <person name="Barrangou R."/>
            <person name="Klaenhammer T.R."/>
            <person name="Caufield P.W."/>
            <person name="Cui Y."/>
            <person name="Zhang H."/>
            <person name="O'Toole P.W."/>
        </authorList>
    </citation>
    <scope>NUCLEOTIDE SEQUENCE [LARGE SCALE GENOMIC DNA]</scope>
    <source>
        <strain evidence="5 6">LMG 26013</strain>
    </source>
</reference>
<evidence type="ECO:0000313" key="6">
    <source>
        <dbReference type="Proteomes" id="UP000051783"/>
    </source>
</evidence>
<feature type="transmembrane region" description="Helical" evidence="1">
    <location>
        <begin position="317"/>
        <end position="342"/>
    </location>
</feature>
<proteinExistence type="predicted"/>
<comment type="caution">
    <text evidence="5">The sequence shown here is derived from an EMBL/GenBank/DDBJ whole genome shotgun (WGS) entry which is preliminary data.</text>
</comment>
<dbReference type="STRING" id="942150.IV64_GL001263"/>
<accession>A0A0R2M1L4</accession>
<keyword evidence="2" id="KW-0732">Signal</keyword>
<organism evidence="5 6">
    <name type="scientific">Lactiplantibacillus xiangfangensis</name>
    <dbReference type="NCBI Taxonomy" id="942150"/>
    <lineage>
        <taxon>Bacteria</taxon>
        <taxon>Bacillati</taxon>
        <taxon>Bacillota</taxon>
        <taxon>Bacilli</taxon>
        <taxon>Lactobacillales</taxon>
        <taxon>Lactobacillaceae</taxon>
        <taxon>Lactiplantibacillus</taxon>
    </lineage>
</organism>
<sequence length="351" mass="39000">MQKWLKKWVVTGLLVGLDLSVSLPAKAAKHSQGTQGNVGFSVAAKIPKNQINKKNSFFDLKMKKGQTETLRTVIYNSTNKDMKVQTRINTAYTNTNGSIEYVSPKTNYDSSLKYKMSDLTKINGTKTVTVPANGSKTVSAQVTMPSQQVNGVILGGWYFKRVDDKVTGSVKGAMNMKSQYSYVIGMKYTSGQTPKPNMLLGNVKAGMINYHRGIIAELRNPTAVMIPNLTTKTTITSKSNDQVVKKATRKGVQMAPNTRYDYPILLGDTKLQAGQYHLHMTVKNSDHEWTFDKDFTITAAAAQKYNKASVDNNGISIWWLIGLGALGMLVIVLLVLWLIFFIKKRRQKKNA</sequence>
<dbReference type="InterPro" id="IPR010317">
    <property type="entry name" value="WxLIP_PGBD"/>
</dbReference>
<evidence type="ECO:0000256" key="1">
    <source>
        <dbReference type="SAM" id="Phobius"/>
    </source>
</evidence>